<comment type="caution">
    <text evidence="1">The sequence shown here is derived from an EMBL/GenBank/DDBJ whole genome shotgun (WGS) entry which is preliminary data.</text>
</comment>
<organism evidence="1 2">
    <name type="scientific">Sphingomonas anseongensis</name>
    <dbReference type="NCBI Taxonomy" id="2908207"/>
    <lineage>
        <taxon>Bacteria</taxon>
        <taxon>Pseudomonadati</taxon>
        <taxon>Pseudomonadota</taxon>
        <taxon>Alphaproteobacteria</taxon>
        <taxon>Sphingomonadales</taxon>
        <taxon>Sphingomonadaceae</taxon>
        <taxon>Sphingomonas</taxon>
    </lineage>
</organism>
<accession>A0ABT0RI37</accession>
<gene>
    <name evidence="1" type="ORF">LZ519_11395</name>
</gene>
<dbReference type="Proteomes" id="UP001165343">
    <property type="component" value="Unassembled WGS sequence"/>
</dbReference>
<sequence length="161" mass="18346">MGKGGRKSKELVVAGGARPIVRKARRREWTRAREKQFLSALSETCNVTVAAEAAGISLTAAYVRRKKVAAFRAGWAEAIATAYQRLELVMLDRALNGTEKIVVRKDGSEERMREYPNQIAMHLLKMHRDSAIEAIEEPAEVEIEEVRERLFKKLQRLRNRD</sequence>
<evidence type="ECO:0000313" key="1">
    <source>
        <dbReference type="EMBL" id="MCL6679913.1"/>
    </source>
</evidence>
<keyword evidence="2" id="KW-1185">Reference proteome</keyword>
<name>A0ABT0RI37_9SPHN</name>
<evidence type="ECO:0000313" key="2">
    <source>
        <dbReference type="Proteomes" id="UP001165343"/>
    </source>
</evidence>
<dbReference type="RefSeq" id="WP_249868786.1">
    <property type="nucleotide sequence ID" value="NZ_JAMGBC010000001.1"/>
</dbReference>
<proteinExistence type="predicted"/>
<protein>
    <recommendedName>
        <fullName evidence="3">Terminase</fullName>
    </recommendedName>
</protein>
<reference evidence="1" key="1">
    <citation type="submission" date="2022-05" db="EMBL/GenBank/DDBJ databases">
        <authorList>
            <person name="Jo J.-H."/>
            <person name="Im W.-T."/>
        </authorList>
    </citation>
    <scope>NUCLEOTIDE SEQUENCE</scope>
    <source>
        <strain evidence="1">RG327</strain>
    </source>
</reference>
<evidence type="ECO:0008006" key="3">
    <source>
        <dbReference type="Google" id="ProtNLM"/>
    </source>
</evidence>
<dbReference type="EMBL" id="JAMGBC010000001">
    <property type="protein sequence ID" value="MCL6679913.1"/>
    <property type="molecule type" value="Genomic_DNA"/>
</dbReference>